<reference evidence="3 4" key="1">
    <citation type="journal article" date="2015" name="Int. J. Syst. Evol. Microbiol.">
        <title>Revisiting Corynebacterium glyciniphilum (ex Kubota et al., 1972) sp. nov., nom. rev., isolated from putrefied banana.</title>
        <authorList>
            <person name="Al-Dilaimi A."/>
            <person name="Bednarz H."/>
            <person name="Lomker A."/>
            <person name="Niehaus K."/>
            <person name="Kalinowski J."/>
            <person name="Ruckert C."/>
        </authorList>
    </citation>
    <scope>NUCLEOTIDE SEQUENCE [LARGE SCALE GENOMIC DNA]</scope>
    <source>
        <strain evidence="3">AJ 3170</strain>
    </source>
</reference>
<feature type="transmembrane region" description="Helical" evidence="2">
    <location>
        <begin position="197"/>
        <end position="215"/>
    </location>
</feature>
<accession>X5DRQ1</accession>
<evidence type="ECO:0000313" key="3">
    <source>
        <dbReference type="EMBL" id="AHW63312.1"/>
    </source>
</evidence>
<protein>
    <submittedName>
        <fullName evidence="3">Putative membrane protein</fullName>
    </submittedName>
</protein>
<dbReference type="AlphaFoldDB" id="X5DRQ1"/>
<dbReference type="EMBL" id="CP006842">
    <property type="protein sequence ID" value="AHW63312.1"/>
    <property type="molecule type" value="Genomic_DNA"/>
</dbReference>
<proteinExistence type="predicted"/>
<feature type="transmembrane region" description="Helical" evidence="2">
    <location>
        <begin position="109"/>
        <end position="129"/>
    </location>
</feature>
<evidence type="ECO:0000313" key="4">
    <source>
        <dbReference type="Proteomes" id="UP000023703"/>
    </source>
</evidence>
<gene>
    <name evidence="3" type="ORF">CGLY_04320</name>
</gene>
<dbReference type="RefSeq" id="WP_038546595.1">
    <property type="nucleotide sequence ID" value="NZ_CP006842.1"/>
</dbReference>
<feature type="region of interest" description="Disordered" evidence="1">
    <location>
        <begin position="1"/>
        <end position="23"/>
    </location>
</feature>
<name>X5DRQ1_9CORY</name>
<keyword evidence="2" id="KW-0812">Transmembrane</keyword>
<evidence type="ECO:0000256" key="2">
    <source>
        <dbReference type="SAM" id="Phobius"/>
    </source>
</evidence>
<organism evidence="3 4">
    <name type="scientific">Corynebacterium glyciniphilum AJ 3170</name>
    <dbReference type="NCBI Taxonomy" id="1404245"/>
    <lineage>
        <taxon>Bacteria</taxon>
        <taxon>Bacillati</taxon>
        <taxon>Actinomycetota</taxon>
        <taxon>Actinomycetes</taxon>
        <taxon>Mycobacteriales</taxon>
        <taxon>Corynebacteriaceae</taxon>
        <taxon>Corynebacterium</taxon>
    </lineage>
</organism>
<feature type="compositionally biased region" description="Low complexity" evidence="1">
    <location>
        <begin position="8"/>
        <end position="23"/>
    </location>
</feature>
<dbReference type="STRING" id="1404245.CGLY_04320"/>
<sequence>MTETHSQEPGTPGNPEAPAAPATGGAGGMTKLQYLHALVTHPLIAAVVTALLALVAVVGLSLPWARTVVSAGQAGAEDADMILTMSGFGMVKSTFEAIGLQETWIEATFLSVAVVLLFLVLASAVLVAFTPLRRVAAVIVAGTGAGFTAYAIYGLVTGLGLDEKLFTDDTSGLGDQEAAILQSLLDSLTTSTGPGEYVVLVAGILLLMLGGYVAVRSGYPWLPSSGDRAEGVVGGANVVGDVRP</sequence>
<dbReference type="Proteomes" id="UP000023703">
    <property type="component" value="Chromosome"/>
</dbReference>
<keyword evidence="2" id="KW-0472">Membrane</keyword>
<dbReference type="HOGENOM" id="CLU_1136555_0_0_11"/>
<dbReference type="KEGG" id="cgy:CGLY_04320"/>
<evidence type="ECO:0000256" key="1">
    <source>
        <dbReference type="SAM" id="MobiDB-lite"/>
    </source>
</evidence>
<dbReference type="OrthoDB" id="4409245at2"/>
<keyword evidence="2" id="KW-1133">Transmembrane helix</keyword>
<feature type="transmembrane region" description="Helical" evidence="2">
    <location>
        <begin position="38"/>
        <end position="62"/>
    </location>
</feature>
<feature type="transmembrane region" description="Helical" evidence="2">
    <location>
        <begin position="136"/>
        <end position="156"/>
    </location>
</feature>
<keyword evidence="4" id="KW-1185">Reference proteome</keyword>